<dbReference type="GO" id="GO:0022857">
    <property type="term" value="F:transmembrane transporter activity"/>
    <property type="evidence" value="ECO:0007669"/>
    <property type="project" value="InterPro"/>
</dbReference>
<keyword evidence="4 5" id="KW-0472">Membrane</keyword>
<gene>
    <name evidence="6" type="primary">LOC103738154</name>
</gene>
<feature type="transmembrane region" description="Helical" evidence="5">
    <location>
        <begin position="323"/>
        <end position="341"/>
    </location>
</feature>
<dbReference type="InterPro" id="IPR005828">
    <property type="entry name" value="MFS_sugar_transport-like"/>
</dbReference>
<feature type="transmembrane region" description="Helical" evidence="5">
    <location>
        <begin position="234"/>
        <end position="252"/>
    </location>
</feature>
<dbReference type="Ensembl" id="ENSNGAT00000011992.1">
    <property type="protein sequence ID" value="ENSNGAP00000006692.1"/>
    <property type="gene ID" value="ENSNGAG00000009950.1"/>
</dbReference>
<reference evidence="6" key="2">
    <citation type="submission" date="2025-09" db="UniProtKB">
        <authorList>
            <consortium name="Ensembl"/>
        </authorList>
    </citation>
    <scope>IDENTIFICATION</scope>
</reference>
<dbReference type="Gene3D" id="1.20.1250.20">
    <property type="entry name" value="MFS general substrate transporter like domains"/>
    <property type="match status" value="1"/>
</dbReference>
<evidence type="ECO:0000313" key="6">
    <source>
        <dbReference type="Ensembl" id="ENSNGAP00000006692.1"/>
    </source>
</evidence>
<evidence type="ECO:0000256" key="1">
    <source>
        <dbReference type="ARBA" id="ARBA00004141"/>
    </source>
</evidence>
<accession>A0A8C6QRX4</accession>
<evidence type="ECO:0000256" key="3">
    <source>
        <dbReference type="ARBA" id="ARBA00022989"/>
    </source>
</evidence>
<evidence type="ECO:0000256" key="5">
    <source>
        <dbReference type="SAM" id="Phobius"/>
    </source>
</evidence>
<evidence type="ECO:0000256" key="2">
    <source>
        <dbReference type="ARBA" id="ARBA00022692"/>
    </source>
</evidence>
<dbReference type="InterPro" id="IPR036259">
    <property type="entry name" value="MFS_trans_sf"/>
</dbReference>
<keyword evidence="3 5" id="KW-1133">Transmembrane helix</keyword>
<feature type="transmembrane region" description="Helical" evidence="5">
    <location>
        <begin position="353"/>
        <end position="373"/>
    </location>
</feature>
<proteinExistence type="predicted"/>
<feature type="transmembrane region" description="Helical" evidence="5">
    <location>
        <begin position="403"/>
        <end position="426"/>
    </location>
</feature>
<reference evidence="6" key="1">
    <citation type="submission" date="2025-08" db="UniProtKB">
        <authorList>
            <consortium name="Ensembl"/>
        </authorList>
    </citation>
    <scope>IDENTIFICATION</scope>
</reference>
<comment type="subcellular location">
    <subcellularLocation>
        <location evidence="1">Membrane</location>
        <topology evidence="1">Multi-pass membrane protein</topology>
    </subcellularLocation>
</comment>
<feature type="transmembrane region" description="Helical" evidence="5">
    <location>
        <begin position="380"/>
        <end position="397"/>
    </location>
</feature>
<name>A0A8C6QRX4_NANGA</name>
<dbReference type="GO" id="GO:0016323">
    <property type="term" value="C:basolateral plasma membrane"/>
    <property type="evidence" value="ECO:0007669"/>
    <property type="project" value="Ensembl"/>
</dbReference>
<keyword evidence="2 5" id="KW-0812">Transmembrane</keyword>
<dbReference type="AlphaFoldDB" id="A0A8C6QRX4"/>
<dbReference type="GeneTree" id="ENSGT00940000157004"/>
<sequence>MAFDEFLHHVDDSGGFQILMTTLFMILSILTAPHDFVDNFTAAIPARRCRVHLDNPKSDINITINLTMEALVRVSIPMGPDQKPEQCRRFSQLQWQLLDPDAPVINNTELETEPCLDGWTCDHSVFTSTIVTEWDLVCDFQSFKYYVQAISFAGLLMGTAVSGLVSDRFGRKPLLVFPLSTSVGAFQNNSLTLVLELTSQKCHSMVIILLGLAVSAGQAMLGGLAYLLPEWHKLQLALVLPCFIFSCFLCWVPESIRWLMVNGKRKQALKELQGITSISGKKDVTQNLTTEILQLNIKEDMNAPRNQFRIKDIFINPTVRKTVLCTSGMVFAEFFSVYGLLLDIQTLGKDIFLTQFLLGMIDMPSKTLTFFVLRHVQRCPSVAFLLLTLGSFTIFISEEMHVLRLLIFLLGKASFSAFTAVMIVFSSELSPTVLRSTLQAIVIAVRYFVHLPMILYGVLPIVATINIYFMPETFNLPLSDTIKDMEKRDRLMNKSISEKQKQDLLETTEC</sequence>
<protein>
    <submittedName>
        <fullName evidence="6">Solute carrier family 22 (organic cation transporter), member 22</fullName>
    </submittedName>
</protein>
<dbReference type="Proteomes" id="UP000694381">
    <property type="component" value="Unassembled WGS sequence"/>
</dbReference>
<dbReference type="Pfam" id="PF00083">
    <property type="entry name" value="Sugar_tr"/>
    <property type="match status" value="1"/>
</dbReference>
<evidence type="ECO:0000313" key="7">
    <source>
        <dbReference type="Proteomes" id="UP000694381"/>
    </source>
</evidence>
<dbReference type="GO" id="GO:0004955">
    <property type="term" value="F:prostaglandin receptor activity"/>
    <property type="evidence" value="ECO:0007669"/>
    <property type="project" value="Ensembl"/>
</dbReference>
<keyword evidence="7" id="KW-1185">Reference proteome</keyword>
<organism evidence="6 7">
    <name type="scientific">Nannospalax galili</name>
    <name type="common">Northern Israeli blind subterranean mole rat</name>
    <name type="synonym">Spalax galili</name>
    <dbReference type="NCBI Taxonomy" id="1026970"/>
    <lineage>
        <taxon>Eukaryota</taxon>
        <taxon>Metazoa</taxon>
        <taxon>Chordata</taxon>
        <taxon>Craniata</taxon>
        <taxon>Vertebrata</taxon>
        <taxon>Euteleostomi</taxon>
        <taxon>Mammalia</taxon>
        <taxon>Eutheria</taxon>
        <taxon>Euarchontoglires</taxon>
        <taxon>Glires</taxon>
        <taxon>Rodentia</taxon>
        <taxon>Myomorpha</taxon>
        <taxon>Muroidea</taxon>
        <taxon>Spalacidae</taxon>
        <taxon>Spalacinae</taxon>
        <taxon>Nannospalax</taxon>
    </lineage>
</organism>
<feature type="transmembrane region" description="Helical" evidence="5">
    <location>
        <begin position="447"/>
        <end position="469"/>
    </location>
</feature>
<dbReference type="GO" id="GO:0071720">
    <property type="term" value="P:sodium-independent prostaglandin transport"/>
    <property type="evidence" value="ECO:0007669"/>
    <property type="project" value="Ensembl"/>
</dbReference>
<dbReference type="SUPFAM" id="SSF103473">
    <property type="entry name" value="MFS general substrate transporter"/>
    <property type="match status" value="1"/>
</dbReference>
<feature type="transmembrane region" description="Helical" evidence="5">
    <location>
        <begin position="206"/>
        <end position="228"/>
    </location>
</feature>
<evidence type="ECO:0000256" key="4">
    <source>
        <dbReference type="ARBA" id="ARBA00023136"/>
    </source>
</evidence>
<dbReference type="OMA" id="CHRFRQT"/>
<dbReference type="PANTHER" id="PTHR24064">
    <property type="entry name" value="SOLUTE CARRIER FAMILY 22 MEMBER"/>
    <property type="match status" value="1"/>
</dbReference>